<dbReference type="GeneID" id="17825000"/>
<organism evidence="1 2">
    <name type="scientific">Pseudomonas phage PPpW-4</name>
    <dbReference type="NCBI Taxonomy" id="1279083"/>
    <lineage>
        <taxon>Viruses</taxon>
        <taxon>Duplodnaviria</taxon>
        <taxon>Heunggongvirae</taxon>
        <taxon>Uroviricota</taxon>
        <taxon>Caudoviricetes</taxon>
        <taxon>Autographivirales</taxon>
        <taxon>Autotranscriptaviridae</taxon>
        <taxon>Studiervirinae</taxon>
        <taxon>Phutvirus</taxon>
        <taxon>Phutvirus PPpW4</taxon>
    </lineage>
</organism>
<dbReference type="RefSeq" id="YP_008873135.1">
    <property type="nucleotide sequence ID" value="NC_023005.1"/>
</dbReference>
<protein>
    <submittedName>
        <fullName evidence="1">Uncharacterized protein</fullName>
    </submittedName>
</protein>
<sequence length="101" mass="11307">MKARARSIKFKVEGPVQREPRRTAIGTRYEVVGGGIKEHAWGLGMGPCGRYVHSLEVSVTPELLTISQTSYPSEFSADDRKVEHFVYKMSDVVGRVRIEAL</sequence>
<dbReference type="KEGG" id="vg:17825000"/>
<dbReference type="OrthoDB" id="29199at10239"/>
<evidence type="ECO:0000313" key="1">
    <source>
        <dbReference type="EMBL" id="BAO20675.1"/>
    </source>
</evidence>
<dbReference type="InterPro" id="IPR058006">
    <property type="entry name" value="1.05"/>
</dbReference>
<dbReference type="Pfam" id="PF25755">
    <property type="entry name" value="Phage_T3_1_05"/>
    <property type="match status" value="1"/>
</dbReference>
<name>V5YSX8_9CAUD</name>
<evidence type="ECO:0000313" key="2">
    <source>
        <dbReference type="Proteomes" id="UP000203191"/>
    </source>
</evidence>
<dbReference type="EMBL" id="AB775549">
    <property type="protein sequence ID" value="BAO20675.1"/>
    <property type="molecule type" value="Genomic_DNA"/>
</dbReference>
<keyword evidence="2" id="KW-1185">Reference proteome</keyword>
<accession>V5YSX8</accession>
<reference evidence="1 2" key="1">
    <citation type="journal article" date="2015" name="J Appl Environ Microbiol">
        <title>Complete Genome Sequence Analysis of Two Pseudomonas plecoglossicida Phages, Potential Therapeutic Agents.</title>
        <authorList>
            <person name="Kawato Y."/>
            <person name="Yasuike M."/>
            <person name="Nakamura Y."/>
            <person name="Shigenobu Y."/>
            <person name="Fujiwara A."/>
            <person name="Sano M."/>
            <person name="Nakai T."/>
        </authorList>
    </citation>
    <scope>NUCLEOTIDE SEQUENCE [LARGE SCALE GENOMIC DNA]</scope>
</reference>
<proteinExistence type="predicted"/>
<dbReference type="Proteomes" id="UP000203191">
    <property type="component" value="Segment"/>
</dbReference>